<protein>
    <recommendedName>
        <fullName evidence="4">Dehydrogenase E1 component domain-containing protein</fullName>
    </recommendedName>
</protein>
<dbReference type="GO" id="GO:0006086">
    <property type="term" value="P:pyruvate decarboxylation to acetyl-CoA"/>
    <property type="evidence" value="ECO:0007669"/>
    <property type="project" value="TreeGrafter"/>
</dbReference>
<feature type="non-terminal residue" evidence="5">
    <location>
        <position position="1"/>
    </location>
</feature>
<organism evidence="5">
    <name type="scientific">marine sediment metagenome</name>
    <dbReference type="NCBI Taxonomy" id="412755"/>
    <lineage>
        <taxon>unclassified sequences</taxon>
        <taxon>metagenomes</taxon>
        <taxon>ecological metagenomes</taxon>
    </lineage>
</organism>
<dbReference type="AlphaFoldDB" id="X1S8S9"/>
<proteinExistence type="predicted"/>
<gene>
    <name evidence="5" type="ORF">S06H3_66134</name>
</gene>
<dbReference type="Gene3D" id="3.40.50.970">
    <property type="match status" value="1"/>
</dbReference>
<evidence type="ECO:0000256" key="3">
    <source>
        <dbReference type="ARBA" id="ARBA00023052"/>
    </source>
</evidence>
<dbReference type="InterPro" id="IPR050642">
    <property type="entry name" value="PDH_E1_Alpha_Subunit"/>
</dbReference>
<sequence>LYGVLAEIFGRANGFNKGLGGSMHVFFAPLGSMPNNAIVGGAADISVGAALFKRINRKPGMVICNIGDGSM</sequence>
<evidence type="ECO:0000256" key="2">
    <source>
        <dbReference type="ARBA" id="ARBA00023002"/>
    </source>
</evidence>
<dbReference type="InterPro" id="IPR001017">
    <property type="entry name" value="DH_E1"/>
</dbReference>
<comment type="cofactor">
    <cofactor evidence="1">
        <name>thiamine diphosphate</name>
        <dbReference type="ChEBI" id="CHEBI:58937"/>
    </cofactor>
</comment>
<dbReference type="EMBL" id="BARV01044893">
    <property type="protein sequence ID" value="GAI64199.1"/>
    <property type="molecule type" value="Genomic_DNA"/>
</dbReference>
<evidence type="ECO:0000313" key="5">
    <source>
        <dbReference type="EMBL" id="GAI64199.1"/>
    </source>
</evidence>
<dbReference type="Pfam" id="PF00676">
    <property type="entry name" value="E1_dh"/>
    <property type="match status" value="1"/>
</dbReference>
<feature type="non-terminal residue" evidence="5">
    <location>
        <position position="71"/>
    </location>
</feature>
<dbReference type="GO" id="GO:0004739">
    <property type="term" value="F:pyruvate dehydrogenase (acetyl-transferring) activity"/>
    <property type="evidence" value="ECO:0007669"/>
    <property type="project" value="TreeGrafter"/>
</dbReference>
<dbReference type="PANTHER" id="PTHR11516:SF60">
    <property type="entry name" value="PYRUVATE DEHYDROGENASE E1 COMPONENT SUBUNIT ALPHA"/>
    <property type="match status" value="1"/>
</dbReference>
<keyword evidence="3" id="KW-0786">Thiamine pyrophosphate</keyword>
<keyword evidence="2" id="KW-0560">Oxidoreductase</keyword>
<feature type="domain" description="Dehydrogenase E1 component" evidence="4">
    <location>
        <begin position="4"/>
        <end position="70"/>
    </location>
</feature>
<dbReference type="PANTHER" id="PTHR11516">
    <property type="entry name" value="PYRUVATE DEHYDROGENASE E1 COMPONENT, ALPHA SUBUNIT BACTERIAL AND ORGANELLAR"/>
    <property type="match status" value="1"/>
</dbReference>
<dbReference type="SUPFAM" id="SSF52518">
    <property type="entry name" value="Thiamin diphosphate-binding fold (THDP-binding)"/>
    <property type="match status" value="1"/>
</dbReference>
<name>X1S8S9_9ZZZZ</name>
<reference evidence="5" key="1">
    <citation type="journal article" date="2014" name="Front. Microbiol.">
        <title>High frequency of phylogenetically diverse reductive dehalogenase-homologous genes in deep subseafloor sedimentary metagenomes.</title>
        <authorList>
            <person name="Kawai M."/>
            <person name="Futagami T."/>
            <person name="Toyoda A."/>
            <person name="Takaki Y."/>
            <person name="Nishi S."/>
            <person name="Hori S."/>
            <person name="Arai W."/>
            <person name="Tsubouchi T."/>
            <person name="Morono Y."/>
            <person name="Uchiyama I."/>
            <person name="Ito T."/>
            <person name="Fujiyama A."/>
            <person name="Inagaki F."/>
            <person name="Takami H."/>
        </authorList>
    </citation>
    <scope>NUCLEOTIDE SEQUENCE</scope>
    <source>
        <strain evidence="5">Expedition CK06-06</strain>
    </source>
</reference>
<comment type="caution">
    <text evidence="5">The sequence shown here is derived from an EMBL/GenBank/DDBJ whole genome shotgun (WGS) entry which is preliminary data.</text>
</comment>
<evidence type="ECO:0000259" key="4">
    <source>
        <dbReference type="Pfam" id="PF00676"/>
    </source>
</evidence>
<evidence type="ECO:0000256" key="1">
    <source>
        <dbReference type="ARBA" id="ARBA00001964"/>
    </source>
</evidence>
<accession>X1S8S9</accession>
<dbReference type="InterPro" id="IPR029061">
    <property type="entry name" value="THDP-binding"/>
</dbReference>